<comment type="caution">
    <text evidence="2">Lacks conserved residue(s) required for the propagation of feature annotation.</text>
</comment>
<dbReference type="InterPro" id="IPR001789">
    <property type="entry name" value="Sig_transdc_resp-reg_receiver"/>
</dbReference>
<dbReference type="EMBL" id="CP042436">
    <property type="protein sequence ID" value="QEC64464.1"/>
    <property type="molecule type" value="Genomic_DNA"/>
</dbReference>
<keyword evidence="1" id="KW-0597">Phosphoprotein</keyword>
<sequence>MKKILVIESDTSVSKLLEATIGDLGLEFFSSVRLKPLHEIISIKPDIILLEYRQPFGFGGDLCREIKTEPVTMRINVILTSTDQHIAKIARDNLADGYLHKPFNNSELIAAISNCLSKPEPVKPMAHKRSFWDTLKV</sequence>
<dbReference type="RefSeq" id="WP_147033298.1">
    <property type="nucleotide sequence ID" value="NZ_CP042436.1"/>
</dbReference>
<evidence type="ECO:0000313" key="5">
    <source>
        <dbReference type="Proteomes" id="UP000321479"/>
    </source>
</evidence>
<dbReference type="SMART" id="SM00448">
    <property type="entry name" value="REC"/>
    <property type="match status" value="1"/>
</dbReference>
<protein>
    <submittedName>
        <fullName evidence="4">Response regulator transcription factor</fullName>
    </submittedName>
</protein>
<dbReference type="InterPro" id="IPR050595">
    <property type="entry name" value="Bact_response_regulator"/>
</dbReference>
<dbReference type="PANTHER" id="PTHR44591">
    <property type="entry name" value="STRESS RESPONSE REGULATOR PROTEIN 1"/>
    <property type="match status" value="1"/>
</dbReference>
<accession>A0A5B8UZB9</accession>
<dbReference type="OrthoDB" id="710898at2"/>
<dbReference type="PANTHER" id="PTHR44591:SF3">
    <property type="entry name" value="RESPONSE REGULATORY DOMAIN-CONTAINING PROTEIN"/>
    <property type="match status" value="1"/>
</dbReference>
<dbReference type="PROSITE" id="PS50110">
    <property type="entry name" value="RESPONSE_REGULATORY"/>
    <property type="match status" value="1"/>
</dbReference>
<reference evidence="4 5" key="1">
    <citation type="journal article" date="2017" name="Curr. Microbiol.">
        <title>Mucilaginibacter ginsenosidivorans sp. nov., Isolated from Soil of Ginseng Field.</title>
        <authorList>
            <person name="Kim M.M."/>
            <person name="Siddiqi M.Z."/>
            <person name="Im W.T."/>
        </authorList>
    </citation>
    <scope>NUCLEOTIDE SEQUENCE [LARGE SCALE GENOMIC DNA]</scope>
    <source>
        <strain evidence="4 5">Gsoil 3017</strain>
    </source>
</reference>
<evidence type="ECO:0000313" key="4">
    <source>
        <dbReference type="EMBL" id="QEC64464.1"/>
    </source>
</evidence>
<feature type="domain" description="Response regulatory" evidence="3">
    <location>
        <begin position="3"/>
        <end position="116"/>
    </location>
</feature>
<evidence type="ECO:0000256" key="2">
    <source>
        <dbReference type="PROSITE-ProRule" id="PRU00169"/>
    </source>
</evidence>
<gene>
    <name evidence="4" type="ORF">FRZ54_18410</name>
</gene>
<proteinExistence type="predicted"/>
<dbReference type="Pfam" id="PF00072">
    <property type="entry name" value="Response_reg"/>
    <property type="match status" value="1"/>
</dbReference>
<dbReference type="Gene3D" id="3.40.50.2300">
    <property type="match status" value="1"/>
</dbReference>
<dbReference type="Proteomes" id="UP000321479">
    <property type="component" value="Chromosome"/>
</dbReference>
<evidence type="ECO:0000256" key="1">
    <source>
        <dbReference type="ARBA" id="ARBA00022553"/>
    </source>
</evidence>
<evidence type="ECO:0000259" key="3">
    <source>
        <dbReference type="PROSITE" id="PS50110"/>
    </source>
</evidence>
<dbReference type="AlphaFoldDB" id="A0A5B8UZB9"/>
<dbReference type="GO" id="GO:0000160">
    <property type="term" value="P:phosphorelay signal transduction system"/>
    <property type="evidence" value="ECO:0007669"/>
    <property type="project" value="InterPro"/>
</dbReference>
<organism evidence="4 5">
    <name type="scientific">Mucilaginibacter ginsenosidivorans</name>
    <dbReference type="NCBI Taxonomy" id="398053"/>
    <lineage>
        <taxon>Bacteria</taxon>
        <taxon>Pseudomonadati</taxon>
        <taxon>Bacteroidota</taxon>
        <taxon>Sphingobacteriia</taxon>
        <taxon>Sphingobacteriales</taxon>
        <taxon>Sphingobacteriaceae</taxon>
        <taxon>Mucilaginibacter</taxon>
    </lineage>
</organism>
<name>A0A5B8UZB9_9SPHI</name>
<dbReference type="InterPro" id="IPR011006">
    <property type="entry name" value="CheY-like_superfamily"/>
</dbReference>
<dbReference type="SUPFAM" id="SSF52172">
    <property type="entry name" value="CheY-like"/>
    <property type="match status" value="1"/>
</dbReference>
<dbReference type="KEGG" id="mgin:FRZ54_18410"/>
<keyword evidence="5" id="KW-1185">Reference proteome</keyword>